<dbReference type="InterPro" id="IPR012951">
    <property type="entry name" value="BBE"/>
</dbReference>
<reference evidence="8 9" key="1">
    <citation type="submission" date="2023-04" db="EMBL/GenBank/DDBJ databases">
        <title>Colletotrichum tabacum stain YC1 causing leaf anthracnose on Nicotiana tabacum(L.) cv.</title>
        <authorList>
            <person name="Ji Z."/>
            <person name="Wang M."/>
            <person name="Zhang J."/>
            <person name="Wang N."/>
            <person name="Zhou Z."/>
        </authorList>
    </citation>
    <scope>NUCLEOTIDE SEQUENCE [LARGE SCALE GENOMIC DNA]</scope>
    <source>
        <strain evidence="8 9">YC1</strain>
    </source>
</reference>
<evidence type="ECO:0000256" key="3">
    <source>
        <dbReference type="ARBA" id="ARBA00022630"/>
    </source>
</evidence>
<dbReference type="EMBL" id="JASAOK010000022">
    <property type="protein sequence ID" value="KAK6221245.1"/>
    <property type="molecule type" value="Genomic_DNA"/>
</dbReference>
<proteinExistence type="inferred from homology"/>
<dbReference type="Pfam" id="PF08031">
    <property type="entry name" value="BBE"/>
    <property type="match status" value="1"/>
</dbReference>
<accession>A0AAV9THI9</accession>
<dbReference type="Gene3D" id="3.40.462.20">
    <property type="match status" value="1"/>
</dbReference>
<evidence type="ECO:0000259" key="7">
    <source>
        <dbReference type="PROSITE" id="PS51387"/>
    </source>
</evidence>
<comment type="cofactor">
    <cofactor evidence="1">
        <name>FAD</name>
        <dbReference type="ChEBI" id="CHEBI:57692"/>
    </cofactor>
</comment>
<dbReference type="InterPro" id="IPR006094">
    <property type="entry name" value="Oxid_FAD_bind_N"/>
</dbReference>
<keyword evidence="6" id="KW-0732">Signal</keyword>
<keyword evidence="8" id="KW-0503">Monooxygenase</keyword>
<dbReference type="AlphaFoldDB" id="A0AAV9THI9"/>
<evidence type="ECO:0000256" key="6">
    <source>
        <dbReference type="SAM" id="SignalP"/>
    </source>
</evidence>
<dbReference type="GO" id="GO:0071949">
    <property type="term" value="F:FAD binding"/>
    <property type="evidence" value="ECO:0007669"/>
    <property type="project" value="InterPro"/>
</dbReference>
<dbReference type="PANTHER" id="PTHR42973:SF39">
    <property type="entry name" value="FAD-BINDING PCMH-TYPE DOMAIN-CONTAINING PROTEIN"/>
    <property type="match status" value="1"/>
</dbReference>
<keyword evidence="5" id="KW-0560">Oxidoreductase</keyword>
<sequence length="604" mass="64214">MLSRSTFVALLLSGRVMAAATCKTTPSDASWPSTDDWNSFNQSLGGALIKTQPIASSCYNNSSFSSPVLSCDEVNSNWFSSALHARFPESIDYPYWANNSCVPPSDYAYQNQGCKLGGLPEFVLNATTAEQVATAMKWASSRNIRIVVKGTGHDLVGRSSGAYSLSIWTHQFQSIELNSQWPRPLGNGTENVAIVGSGNNWGQLLNATASVGRTLVSGQVSTVGLGGFIGGGGHGPLSSHYGLAADQVLQATVVTSAGEVLVANEAQNQDLLWAIRGGGPGLYGAVVEYVLRTHPSPENVVQATLSMSMAGNNTQAAILASWNALAAISAALPDLMDAGLAGFGNAATTKVYTTSSGALGQGITASFTFFGYNTTERAVSSLLAPLKLSLLAHGGDGALSVALSEPEVFSTYLSFFSDSLNIVETPVGQISLSSSRLLGRRELTEIPLEQLRTHLQSVMKTQVDGASAALVYGLQGGKGPREVQEHMRGALNPAWRRAYVHLLSAASYVNTTDTTPQEALASAAAWTEEIQEAAWRKWAPGSGSYINEANPFNSNFHEDFYGESYERLLEIKKKYDPTASLFVLSGVGSDMWKYDLNTGKLCPQ</sequence>
<keyword evidence="3" id="KW-0285">Flavoprotein</keyword>
<dbReference type="InterPro" id="IPR016166">
    <property type="entry name" value="FAD-bd_PCMH"/>
</dbReference>
<evidence type="ECO:0000256" key="1">
    <source>
        <dbReference type="ARBA" id="ARBA00001974"/>
    </source>
</evidence>
<comment type="caution">
    <text evidence="8">The sequence shown here is derived from an EMBL/GenBank/DDBJ whole genome shotgun (WGS) entry which is preliminary data.</text>
</comment>
<keyword evidence="9" id="KW-1185">Reference proteome</keyword>
<feature type="domain" description="FAD-binding PCMH-type" evidence="7">
    <location>
        <begin position="116"/>
        <end position="296"/>
    </location>
</feature>
<evidence type="ECO:0000313" key="8">
    <source>
        <dbReference type="EMBL" id="KAK6221245.1"/>
    </source>
</evidence>
<dbReference type="Proteomes" id="UP001327957">
    <property type="component" value="Unassembled WGS sequence"/>
</dbReference>
<dbReference type="SUPFAM" id="SSF56176">
    <property type="entry name" value="FAD-binding/transporter-associated domain-like"/>
    <property type="match status" value="1"/>
</dbReference>
<name>A0AAV9THI9_9PEZI</name>
<feature type="signal peptide" evidence="6">
    <location>
        <begin position="1"/>
        <end position="18"/>
    </location>
</feature>
<dbReference type="InterPro" id="IPR016169">
    <property type="entry name" value="FAD-bd_PCMH_sub2"/>
</dbReference>
<keyword evidence="4" id="KW-0274">FAD</keyword>
<dbReference type="GO" id="GO:0004497">
    <property type="term" value="F:monooxygenase activity"/>
    <property type="evidence" value="ECO:0007669"/>
    <property type="project" value="UniProtKB-KW"/>
</dbReference>
<evidence type="ECO:0000256" key="4">
    <source>
        <dbReference type="ARBA" id="ARBA00022827"/>
    </source>
</evidence>
<evidence type="ECO:0000256" key="2">
    <source>
        <dbReference type="ARBA" id="ARBA00005466"/>
    </source>
</evidence>
<dbReference type="InterPro" id="IPR050416">
    <property type="entry name" value="FAD-linked_Oxidoreductase"/>
</dbReference>
<comment type="similarity">
    <text evidence="2">Belongs to the oxygen-dependent FAD-linked oxidoreductase family.</text>
</comment>
<evidence type="ECO:0000256" key="5">
    <source>
        <dbReference type="ARBA" id="ARBA00023002"/>
    </source>
</evidence>
<dbReference type="Gene3D" id="3.30.465.10">
    <property type="match status" value="1"/>
</dbReference>
<dbReference type="PANTHER" id="PTHR42973">
    <property type="entry name" value="BINDING OXIDOREDUCTASE, PUTATIVE (AFU_ORTHOLOGUE AFUA_1G17690)-RELATED"/>
    <property type="match status" value="1"/>
</dbReference>
<organism evidence="8 9">
    <name type="scientific">Colletotrichum tabaci</name>
    <dbReference type="NCBI Taxonomy" id="1209068"/>
    <lineage>
        <taxon>Eukaryota</taxon>
        <taxon>Fungi</taxon>
        <taxon>Dikarya</taxon>
        <taxon>Ascomycota</taxon>
        <taxon>Pezizomycotina</taxon>
        <taxon>Sordariomycetes</taxon>
        <taxon>Hypocreomycetidae</taxon>
        <taxon>Glomerellales</taxon>
        <taxon>Glomerellaceae</taxon>
        <taxon>Colletotrichum</taxon>
        <taxon>Colletotrichum destructivum species complex</taxon>
    </lineage>
</organism>
<dbReference type="Pfam" id="PF01565">
    <property type="entry name" value="FAD_binding_4"/>
    <property type="match status" value="1"/>
</dbReference>
<protein>
    <submittedName>
        <fullName evidence="8">FAD-dependent monooxygenase</fullName>
    </submittedName>
</protein>
<dbReference type="PROSITE" id="PS51387">
    <property type="entry name" value="FAD_PCMH"/>
    <property type="match status" value="1"/>
</dbReference>
<gene>
    <name evidence="8" type="ORF">QIS74_04813</name>
</gene>
<evidence type="ECO:0000313" key="9">
    <source>
        <dbReference type="Proteomes" id="UP001327957"/>
    </source>
</evidence>
<dbReference type="InterPro" id="IPR036318">
    <property type="entry name" value="FAD-bd_PCMH-like_sf"/>
</dbReference>
<feature type="chain" id="PRO_5043631351" evidence="6">
    <location>
        <begin position="19"/>
        <end position="604"/>
    </location>
</feature>